<gene>
    <name evidence="3" type="ORF">EJB05_09592</name>
</gene>
<dbReference type="Gramene" id="TVU43149">
    <property type="protein sequence ID" value="TVU43149"/>
    <property type="gene ID" value="EJB05_09592"/>
</dbReference>
<proteinExistence type="predicted"/>
<sequence>MEVDVFRVLIEFTYTDTLPELDSQDEDATTQARQLLAAADRYGTGRLKLLCEDKMCPDISVGNAAAALVLTEKHGCGNSIAPDISCVPHIPPKQRLAMATTQATPTPAGTSPAPATTTAYPTQISPPPTSHQPPPPDPLSPNPVLPAFPCSPDRLRLSTSPELLESSDEEDGEVVPVSWHLAELELGDAPGSADLGPPLPADQDLPPNPRAERPLRVQAAGAVKLRSVLVVPHGTSRDLTTGINGHVPGCRATYTDVLLRASSSATQRAGVRTPFPPRAAPAAARPRCDNSLPRCPVQEMEEEGWQPTCQALLRSDFWRTSLTGGLEPGFLEEGRLLTKDERQVPQLLGFRPSSCSVPGPGKVLVLSPFWTHFELVPGSPK</sequence>
<organism evidence="3 4">
    <name type="scientific">Eragrostis curvula</name>
    <name type="common">weeping love grass</name>
    <dbReference type="NCBI Taxonomy" id="38414"/>
    <lineage>
        <taxon>Eukaryota</taxon>
        <taxon>Viridiplantae</taxon>
        <taxon>Streptophyta</taxon>
        <taxon>Embryophyta</taxon>
        <taxon>Tracheophyta</taxon>
        <taxon>Spermatophyta</taxon>
        <taxon>Magnoliopsida</taxon>
        <taxon>Liliopsida</taxon>
        <taxon>Poales</taxon>
        <taxon>Poaceae</taxon>
        <taxon>PACMAD clade</taxon>
        <taxon>Chloridoideae</taxon>
        <taxon>Eragrostideae</taxon>
        <taxon>Eragrostidinae</taxon>
        <taxon>Eragrostis</taxon>
    </lineage>
</organism>
<dbReference type="GO" id="GO:0016567">
    <property type="term" value="P:protein ubiquitination"/>
    <property type="evidence" value="ECO:0007669"/>
    <property type="project" value="InterPro"/>
</dbReference>
<evidence type="ECO:0000313" key="4">
    <source>
        <dbReference type="Proteomes" id="UP000324897"/>
    </source>
</evidence>
<comment type="pathway">
    <text evidence="1">Protein modification; protein ubiquitination.</text>
</comment>
<dbReference type="PANTHER" id="PTHR26379:SF187">
    <property type="entry name" value="OS07G0655300 PROTEIN"/>
    <property type="match status" value="1"/>
</dbReference>
<dbReference type="EMBL" id="RWGY01000005">
    <property type="protein sequence ID" value="TVU43149.1"/>
    <property type="molecule type" value="Genomic_DNA"/>
</dbReference>
<feature type="region of interest" description="Disordered" evidence="2">
    <location>
        <begin position="99"/>
        <end position="153"/>
    </location>
</feature>
<feature type="compositionally biased region" description="Low complexity" evidence="2">
    <location>
        <begin position="99"/>
        <end position="123"/>
    </location>
</feature>
<dbReference type="Proteomes" id="UP000324897">
    <property type="component" value="Unassembled WGS sequence"/>
</dbReference>
<evidence type="ECO:0000256" key="1">
    <source>
        <dbReference type="ARBA" id="ARBA00004906"/>
    </source>
</evidence>
<dbReference type="AlphaFoldDB" id="A0A5J9W470"/>
<feature type="compositionally biased region" description="Pro residues" evidence="2">
    <location>
        <begin position="124"/>
        <end position="146"/>
    </location>
</feature>
<name>A0A5J9W470_9POAL</name>
<dbReference type="InterPro" id="IPR011333">
    <property type="entry name" value="SKP1/BTB/POZ_sf"/>
</dbReference>
<reference evidence="3 4" key="1">
    <citation type="journal article" date="2019" name="Sci. Rep.">
        <title>A high-quality genome of Eragrostis curvula grass provides insights into Poaceae evolution and supports new strategies to enhance forage quality.</title>
        <authorList>
            <person name="Carballo J."/>
            <person name="Santos B.A.C.M."/>
            <person name="Zappacosta D."/>
            <person name="Garbus I."/>
            <person name="Selva J.P."/>
            <person name="Gallo C.A."/>
            <person name="Diaz A."/>
            <person name="Albertini E."/>
            <person name="Caccamo M."/>
            <person name="Echenique V."/>
        </authorList>
    </citation>
    <scope>NUCLEOTIDE SEQUENCE [LARGE SCALE GENOMIC DNA]</scope>
    <source>
        <strain evidence="4">cv. Victoria</strain>
        <tissue evidence="3">Leaf</tissue>
    </source>
</reference>
<protein>
    <submittedName>
        <fullName evidence="3">Uncharacterized protein</fullName>
    </submittedName>
</protein>
<accession>A0A5J9W470</accession>
<dbReference type="InterPro" id="IPR045005">
    <property type="entry name" value="BPM1-6"/>
</dbReference>
<feature type="non-terminal residue" evidence="3">
    <location>
        <position position="1"/>
    </location>
</feature>
<comment type="caution">
    <text evidence="3">The sequence shown here is derived from an EMBL/GenBank/DDBJ whole genome shotgun (WGS) entry which is preliminary data.</text>
</comment>
<dbReference type="PANTHER" id="PTHR26379">
    <property type="entry name" value="BTB/POZ AND MATH DOMAIN-CONTAINING PROTEIN 1"/>
    <property type="match status" value="1"/>
</dbReference>
<evidence type="ECO:0000256" key="2">
    <source>
        <dbReference type="SAM" id="MobiDB-lite"/>
    </source>
</evidence>
<dbReference type="SUPFAM" id="SSF54695">
    <property type="entry name" value="POZ domain"/>
    <property type="match status" value="1"/>
</dbReference>
<keyword evidence="4" id="KW-1185">Reference proteome</keyword>
<dbReference type="Gene3D" id="3.30.710.10">
    <property type="entry name" value="Potassium Channel Kv1.1, Chain A"/>
    <property type="match status" value="1"/>
</dbReference>
<evidence type="ECO:0000313" key="3">
    <source>
        <dbReference type="EMBL" id="TVU43149.1"/>
    </source>
</evidence>
<feature type="region of interest" description="Disordered" evidence="2">
    <location>
        <begin position="187"/>
        <end position="211"/>
    </location>
</feature>
<dbReference type="OrthoDB" id="6359816at2759"/>